<evidence type="ECO:0000259" key="2">
    <source>
        <dbReference type="PROSITE" id="PS51459"/>
    </source>
</evidence>
<dbReference type="PROSITE" id="PS51459">
    <property type="entry name" value="FIDO"/>
    <property type="match status" value="1"/>
</dbReference>
<dbReference type="InterPro" id="IPR040198">
    <property type="entry name" value="Fido_containing"/>
</dbReference>
<gene>
    <name evidence="3" type="ORF">EHQ64_04745</name>
</gene>
<name>A0A4R9KDM4_9LEPT</name>
<dbReference type="Proteomes" id="UP000297762">
    <property type="component" value="Unassembled WGS sequence"/>
</dbReference>
<dbReference type="PANTHER" id="PTHR13504:SF39">
    <property type="entry name" value="CELL FILAMENTATION PROTEIN"/>
    <property type="match status" value="1"/>
</dbReference>
<feature type="active site" evidence="1">
    <location>
        <position position="134"/>
    </location>
</feature>
<dbReference type="Pfam" id="PF02661">
    <property type="entry name" value="Fic"/>
    <property type="match status" value="1"/>
</dbReference>
<protein>
    <submittedName>
        <fullName evidence="3">Mobile mystery protein B</fullName>
    </submittedName>
</protein>
<dbReference type="PANTHER" id="PTHR13504">
    <property type="entry name" value="FIDO DOMAIN-CONTAINING PROTEIN DDB_G0283145"/>
    <property type="match status" value="1"/>
</dbReference>
<dbReference type="OrthoDB" id="9813719at2"/>
<dbReference type="InterPro" id="IPR013436">
    <property type="entry name" value="Mobile_mystery_prot_B"/>
</dbReference>
<keyword evidence="4" id="KW-1185">Reference proteome</keyword>
<evidence type="ECO:0000313" key="4">
    <source>
        <dbReference type="Proteomes" id="UP000297762"/>
    </source>
</evidence>
<dbReference type="EMBL" id="RQGF01000012">
    <property type="protein sequence ID" value="TGL63273.1"/>
    <property type="molecule type" value="Genomic_DNA"/>
</dbReference>
<accession>A0A4R9KDM4</accession>
<feature type="domain" description="Fido" evidence="2">
    <location>
        <begin position="60"/>
        <end position="199"/>
    </location>
</feature>
<comment type="caution">
    <text evidence="3">The sequence shown here is derived from an EMBL/GenBank/DDBJ whole genome shotgun (WGS) entry which is preliminary data.</text>
</comment>
<dbReference type="SUPFAM" id="SSF140931">
    <property type="entry name" value="Fic-like"/>
    <property type="match status" value="1"/>
</dbReference>
<sequence>MGLKNFTRIQGHTPIDPNESAGLKIGSISTIDELNEWEQFNIEKALDWSSRRKFSKEKILIPEFIHLVHKKMFEDVWTWAGEIRKSNKNLGVDKFKIRTELYQLIENCKFWIENRTYDPDEIAIRFKYKIVSIHCYPNGNGRHSRLIADIIISNIFNMPVFSWGRRTLGSDDKARKTYLKTLKEADDGNLLPLLKFSRS</sequence>
<reference evidence="3" key="1">
    <citation type="journal article" date="2019" name="PLoS Negl. Trop. Dis.">
        <title>Revisiting the worldwide diversity of Leptospira species in the environment.</title>
        <authorList>
            <person name="Vincent A.T."/>
            <person name="Schiettekatte O."/>
            <person name="Bourhy P."/>
            <person name="Veyrier F.J."/>
            <person name="Picardeau M."/>
        </authorList>
    </citation>
    <scope>NUCLEOTIDE SEQUENCE [LARGE SCALE GENOMIC DNA]</scope>
    <source>
        <strain evidence="3">201702455</strain>
    </source>
</reference>
<dbReference type="NCBIfam" id="TIGR02613">
    <property type="entry name" value="mob_myst_B"/>
    <property type="match status" value="1"/>
</dbReference>
<organism evidence="3 4">
    <name type="scientific">Leptospira sarikeiensis</name>
    <dbReference type="NCBI Taxonomy" id="2484943"/>
    <lineage>
        <taxon>Bacteria</taxon>
        <taxon>Pseudomonadati</taxon>
        <taxon>Spirochaetota</taxon>
        <taxon>Spirochaetia</taxon>
        <taxon>Leptospirales</taxon>
        <taxon>Leptospiraceae</taxon>
        <taxon>Leptospira</taxon>
    </lineage>
</organism>
<proteinExistence type="predicted"/>
<evidence type="ECO:0000256" key="1">
    <source>
        <dbReference type="PIRSR" id="PIRSR640198-1"/>
    </source>
</evidence>
<dbReference type="InterPro" id="IPR036597">
    <property type="entry name" value="Fido-like_dom_sf"/>
</dbReference>
<evidence type="ECO:0000313" key="3">
    <source>
        <dbReference type="EMBL" id="TGL63273.1"/>
    </source>
</evidence>
<dbReference type="Gene3D" id="1.10.3290.10">
    <property type="entry name" value="Fido-like domain"/>
    <property type="match status" value="1"/>
</dbReference>
<dbReference type="AlphaFoldDB" id="A0A4R9KDM4"/>
<dbReference type="InterPro" id="IPR003812">
    <property type="entry name" value="Fido"/>
</dbReference>
<dbReference type="RefSeq" id="WP_135648362.1">
    <property type="nucleotide sequence ID" value="NZ_RQGF01000012.1"/>
</dbReference>